<dbReference type="Proteomes" id="UP001184828">
    <property type="component" value="Unassembled WGS sequence"/>
</dbReference>
<organism evidence="2 3">
    <name type="scientific">Variovorax paradoxus</name>
    <dbReference type="NCBI Taxonomy" id="34073"/>
    <lineage>
        <taxon>Bacteria</taxon>
        <taxon>Pseudomonadati</taxon>
        <taxon>Pseudomonadota</taxon>
        <taxon>Betaproteobacteria</taxon>
        <taxon>Burkholderiales</taxon>
        <taxon>Comamonadaceae</taxon>
        <taxon>Variovorax</taxon>
    </lineage>
</organism>
<feature type="transmembrane region" description="Helical" evidence="1">
    <location>
        <begin position="12"/>
        <end position="28"/>
    </location>
</feature>
<dbReference type="AlphaFoldDB" id="A0AAE3Y041"/>
<keyword evidence="1" id="KW-0812">Transmembrane</keyword>
<evidence type="ECO:0000313" key="2">
    <source>
        <dbReference type="EMBL" id="MDR6427945.1"/>
    </source>
</evidence>
<evidence type="ECO:0000256" key="1">
    <source>
        <dbReference type="SAM" id="Phobius"/>
    </source>
</evidence>
<accession>A0AAE3Y041</accession>
<gene>
    <name evidence="2" type="ORF">J2738_004100</name>
</gene>
<proteinExistence type="predicted"/>
<keyword evidence="1" id="KW-1133">Transmembrane helix</keyword>
<dbReference type="EMBL" id="JAVDQZ010000006">
    <property type="protein sequence ID" value="MDR6427945.1"/>
    <property type="molecule type" value="Genomic_DNA"/>
</dbReference>
<sequence length="39" mass="4617">MTHQSRWLTLDSIVRLVLYNISSIYFLNGRVMGKWISFA</sequence>
<evidence type="ECO:0000313" key="3">
    <source>
        <dbReference type="Proteomes" id="UP001184828"/>
    </source>
</evidence>
<name>A0AAE3Y041_VARPD</name>
<reference evidence="2" key="1">
    <citation type="submission" date="2023-07" db="EMBL/GenBank/DDBJ databases">
        <title>Sorghum-associated microbial communities from plants grown in Nebraska, USA.</title>
        <authorList>
            <person name="Schachtman D."/>
        </authorList>
    </citation>
    <scope>NUCLEOTIDE SEQUENCE</scope>
    <source>
        <strain evidence="2">DS2114</strain>
    </source>
</reference>
<comment type="caution">
    <text evidence="2">The sequence shown here is derived from an EMBL/GenBank/DDBJ whole genome shotgun (WGS) entry which is preliminary data.</text>
</comment>
<keyword evidence="1" id="KW-0472">Membrane</keyword>
<protein>
    <submittedName>
        <fullName evidence="2">Uncharacterized protein</fullName>
    </submittedName>
</protein>